<accession>A0A0M0JZL6</accession>
<protein>
    <recommendedName>
        <fullName evidence="3">Immune mapped protein 2 N-terminal domain-containing protein</fullName>
    </recommendedName>
</protein>
<evidence type="ECO:0000313" key="5">
    <source>
        <dbReference type="Proteomes" id="UP000037460"/>
    </source>
</evidence>
<feature type="compositionally biased region" description="Basic and acidic residues" evidence="2">
    <location>
        <begin position="489"/>
        <end position="518"/>
    </location>
</feature>
<reference evidence="5" key="1">
    <citation type="journal article" date="2015" name="PLoS Genet.">
        <title>Genome Sequence and Transcriptome Analyses of Chrysochromulina tobin: Metabolic Tools for Enhanced Algal Fitness in the Prominent Order Prymnesiales (Haptophyceae).</title>
        <authorList>
            <person name="Hovde B.T."/>
            <person name="Deodato C.R."/>
            <person name="Hunsperger H.M."/>
            <person name="Ryken S.A."/>
            <person name="Yost W."/>
            <person name="Jha R.K."/>
            <person name="Patterson J."/>
            <person name="Monnat R.J. Jr."/>
            <person name="Barlow S.B."/>
            <person name="Starkenburg S.R."/>
            <person name="Cattolico R.A."/>
        </authorList>
    </citation>
    <scope>NUCLEOTIDE SEQUENCE</scope>
    <source>
        <strain evidence="5">CCMP291</strain>
    </source>
</reference>
<comment type="caution">
    <text evidence="4">The sequence shown here is derived from an EMBL/GenBank/DDBJ whole genome shotgun (WGS) entry which is preliminary data.</text>
</comment>
<name>A0A0M0JZL6_9EUKA</name>
<organism evidence="4 5">
    <name type="scientific">Chrysochromulina tobinii</name>
    <dbReference type="NCBI Taxonomy" id="1460289"/>
    <lineage>
        <taxon>Eukaryota</taxon>
        <taxon>Haptista</taxon>
        <taxon>Haptophyta</taxon>
        <taxon>Prymnesiophyceae</taxon>
        <taxon>Prymnesiales</taxon>
        <taxon>Chrysochromulinaceae</taxon>
        <taxon>Chrysochromulina</taxon>
    </lineage>
</organism>
<dbReference type="Pfam" id="PF18590">
    <property type="entry name" value="IMP2_N"/>
    <property type="match status" value="1"/>
</dbReference>
<keyword evidence="1" id="KW-0175">Coiled coil</keyword>
<feature type="compositionally biased region" description="Polar residues" evidence="2">
    <location>
        <begin position="1"/>
        <end position="12"/>
    </location>
</feature>
<feature type="region of interest" description="Disordered" evidence="2">
    <location>
        <begin position="161"/>
        <end position="198"/>
    </location>
</feature>
<dbReference type="Proteomes" id="UP000037460">
    <property type="component" value="Unassembled WGS sequence"/>
</dbReference>
<feature type="compositionally biased region" description="Polar residues" evidence="2">
    <location>
        <begin position="469"/>
        <end position="479"/>
    </location>
</feature>
<feature type="coiled-coil region" evidence="1">
    <location>
        <begin position="43"/>
        <end position="138"/>
    </location>
</feature>
<dbReference type="OrthoDB" id="329578at2759"/>
<dbReference type="AlphaFoldDB" id="A0A0M0JZL6"/>
<evidence type="ECO:0000259" key="3">
    <source>
        <dbReference type="Pfam" id="PF18590"/>
    </source>
</evidence>
<proteinExistence type="predicted"/>
<dbReference type="InterPro" id="IPR040955">
    <property type="entry name" value="IMP2_N"/>
</dbReference>
<feature type="coiled-coil region" evidence="1">
    <location>
        <begin position="348"/>
        <end position="375"/>
    </location>
</feature>
<evidence type="ECO:0000256" key="2">
    <source>
        <dbReference type="SAM" id="MobiDB-lite"/>
    </source>
</evidence>
<evidence type="ECO:0000313" key="4">
    <source>
        <dbReference type="EMBL" id="KOO31573.1"/>
    </source>
</evidence>
<feature type="region of interest" description="Disordered" evidence="2">
    <location>
        <begin position="1"/>
        <end position="29"/>
    </location>
</feature>
<sequence>MVRTVTSGSITPRNVGAEPMLSPRGTPAWKLPGAVVEKEGEKVPEFLQKAAELKKKKEEADAKEKARLAEEAAVKAEAEAAARSLAEAEAAAAAARDRLRQMEEEEAAQEAALAKAAADKLAMEAAREAALKAEAEQRHAAFMNTLLKCVPCFPQQPSAAHGRHAMAARAATQKSDPKGSGATAERPKPKEPTTAPKEPPYLCNLVLSELNGGSFVTVWSRATPSDDALAFYEPLSPPADWRIANGGKSELCRGIGGPKARHAFYAGWCSFIKLAWQARAQLTLRTQHTPMPVAVFLIDSTTKVSPLKAAILAASPTDLIFADLSSTASPDVAGEVSSLERLVEVSRTDDAKAAMEELKAKAEQAAKAADDDDTEADPTKPLTWPLAYAVESEASAAAAEAEAAKAVLSSEELRPNMEAAEAAEAVLSSDQLSAEGAPSTAPTSPKPPNTAPQSPRITSLASPRAGDSSPLQKLQSQSAAKMAINPTPEEARDTPITRAFKEKIAAERESFIKSREPD</sequence>
<feature type="domain" description="Immune mapped protein 2 N-terminal" evidence="3">
    <location>
        <begin position="202"/>
        <end position="284"/>
    </location>
</feature>
<dbReference type="EMBL" id="JWZX01001984">
    <property type="protein sequence ID" value="KOO31573.1"/>
    <property type="molecule type" value="Genomic_DNA"/>
</dbReference>
<feature type="region of interest" description="Disordered" evidence="2">
    <location>
        <begin position="421"/>
        <end position="518"/>
    </location>
</feature>
<evidence type="ECO:0000256" key="1">
    <source>
        <dbReference type="SAM" id="Coils"/>
    </source>
</evidence>
<gene>
    <name evidence="4" type="ORF">Ctob_014358</name>
</gene>
<keyword evidence="5" id="KW-1185">Reference proteome</keyword>